<name>A0AAP9GUD5_9GAMM</name>
<evidence type="ECO:0000256" key="2">
    <source>
        <dbReference type="SAM" id="SignalP"/>
    </source>
</evidence>
<dbReference type="Proteomes" id="UP000405075">
    <property type="component" value="Chromosome"/>
</dbReference>
<protein>
    <recommendedName>
        <fullName evidence="7">Polymer-forming cytoskeletal protein</fullName>
    </recommendedName>
</protein>
<evidence type="ECO:0000313" key="5">
    <source>
        <dbReference type="Proteomes" id="UP000405075"/>
    </source>
</evidence>
<dbReference type="AlphaFoldDB" id="A0AAP9GUD5"/>
<evidence type="ECO:0008006" key="7">
    <source>
        <dbReference type="Google" id="ProtNLM"/>
    </source>
</evidence>
<reference evidence="4" key="4">
    <citation type="submission" date="2021-03" db="EMBL/GenBank/DDBJ databases">
        <authorList>
            <person name="Ma J."/>
        </authorList>
    </citation>
    <scope>NUCLEOTIDE SEQUENCE</scope>
    <source>
        <strain evidence="4">GX5</strain>
    </source>
</reference>
<evidence type="ECO:0000313" key="6">
    <source>
        <dbReference type="Proteomes" id="UP000663954"/>
    </source>
</evidence>
<gene>
    <name evidence="3" type="ORF">GJD93_06950</name>
    <name evidence="4" type="ORF">J4G45_06680</name>
</gene>
<keyword evidence="2" id="KW-0732">Signal</keyword>
<evidence type="ECO:0000256" key="1">
    <source>
        <dbReference type="SAM" id="MobiDB-lite"/>
    </source>
</evidence>
<dbReference type="EMBL" id="CP071770">
    <property type="protein sequence ID" value="QTD62823.1"/>
    <property type="molecule type" value="Genomic_DNA"/>
</dbReference>
<reference evidence="5" key="1">
    <citation type="submission" date="2019-11" db="EMBL/GenBank/DDBJ databases">
        <title>Escherichia coli 1916D6.</title>
        <authorList>
            <person name="Yao H."/>
            <person name="Du X."/>
            <person name="Yu R."/>
            <person name="Li A."/>
        </authorList>
    </citation>
    <scope>NUCLEOTIDE SEQUENCE [LARGE SCALE GENOMIC DNA]</scope>
    <source>
        <strain evidence="5">19110F47</strain>
    </source>
</reference>
<feature type="signal peptide" evidence="2">
    <location>
        <begin position="1"/>
        <end position="19"/>
    </location>
</feature>
<accession>A0AAP9GUD5</accession>
<dbReference type="Gene3D" id="2.160.20.20">
    <property type="match status" value="1"/>
</dbReference>
<evidence type="ECO:0000313" key="3">
    <source>
        <dbReference type="EMBL" id="QGM27431.1"/>
    </source>
</evidence>
<dbReference type="Proteomes" id="UP000663954">
    <property type="component" value="Chromosome"/>
</dbReference>
<reference evidence="4 6" key="3">
    <citation type="journal article" date="2020" name="Front. Cell. Infect. Microbiol.">
        <title>Characterization of Three Porcine Acinetobacter towneri Strains Co-Harboring tet(X3) and bla OXA-58.</title>
        <authorList>
            <person name="Ma J."/>
            <person name="Wang J."/>
            <person name="Feng J."/>
            <person name="Liu Y."/>
            <person name="Yang B."/>
            <person name="Li R."/>
            <person name="Bai L."/>
            <person name="He T."/>
            <person name="Wang X."/>
            <person name="Yang Z."/>
        </authorList>
    </citation>
    <scope>NUCLEOTIDE SEQUENCE [LARGE SCALE GENOMIC DNA]</scope>
    <source>
        <strain evidence="4 6">GX5</strain>
    </source>
</reference>
<dbReference type="InterPro" id="IPR012332">
    <property type="entry name" value="Autotransporter_pectin_lyase_C"/>
</dbReference>
<reference evidence="3" key="2">
    <citation type="submission" date="2019-11" db="EMBL/GenBank/DDBJ databases">
        <authorList>
            <person name="Yao H."/>
            <person name="Du X."/>
            <person name="Yu R."/>
            <person name="Li A."/>
        </authorList>
    </citation>
    <scope>NUCLEOTIDE SEQUENCE</scope>
    <source>
        <strain evidence="3">19110F47</strain>
    </source>
</reference>
<organism evidence="3 5">
    <name type="scientific">Acinetobacter towneri</name>
    <dbReference type="NCBI Taxonomy" id="202956"/>
    <lineage>
        <taxon>Bacteria</taxon>
        <taxon>Pseudomonadati</taxon>
        <taxon>Pseudomonadota</taxon>
        <taxon>Gammaproteobacteria</taxon>
        <taxon>Moraxellales</taxon>
        <taxon>Moraxellaceae</taxon>
        <taxon>Acinetobacter</taxon>
    </lineage>
</organism>
<evidence type="ECO:0000313" key="4">
    <source>
        <dbReference type="EMBL" id="QTD62823.1"/>
    </source>
</evidence>
<keyword evidence="6" id="KW-1185">Reference proteome</keyword>
<dbReference type="RefSeq" id="WP_004973055.1">
    <property type="nucleotide sequence ID" value="NZ_CP127892.1"/>
</dbReference>
<feature type="chain" id="PRO_5042885721" description="Polymer-forming cytoskeletal protein" evidence="2">
    <location>
        <begin position="20"/>
        <end position="158"/>
    </location>
</feature>
<proteinExistence type="predicted"/>
<feature type="compositionally biased region" description="Basic and acidic residues" evidence="1">
    <location>
        <begin position="148"/>
        <end position="158"/>
    </location>
</feature>
<feature type="region of interest" description="Disordered" evidence="1">
    <location>
        <begin position="132"/>
        <end position="158"/>
    </location>
</feature>
<sequence length="158" mass="17375">MKKLFLLSTLIAFSVPALADFNCNGSIKNRTIDDNVKVHKQCVLDHVTIKGNLMLHSNSHTAIKNSTIDGNLESKGNFSQVNAHANRIDGNIQLEDGRNIQLTSNRVNGNIQLKDNSGSIVVKNNRVNGNLECEDNRVKPTGGTNRVSGDKEDQCRHL</sequence>
<dbReference type="EMBL" id="CP046045">
    <property type="protein sequence ID" value="QGM27431.1"/>
    <property type="molecule type" value="Genomic_DNA"/>
</dbReference>